<protein>
    <submittedName>
        <fullName evidence="5">Glycoside hydrolase family 97 protein</fullName>
    </submittedName>
</protein>
<accession>A0ABS0HLL1</accession>
<dbReference type="Proteomes" id="UP000600799">
    <property type="component" value="Unassembled WGS sequence"/>
</dbReference>
<dbReference type="InterPro" id="IPR019563">
    <property type="entry name" value="GH97_catalytic"/>
</dbReference>
<keyword evidence="1" id="KW-0732">Signal</keyword>
<dbReference type="Gene3D" id="2.70.98.10">
    <property type="match status" value="1"/>
</dbReference>
<reference evidence="5 6" key="1">
    <citation type="submission" date="2020-11" db="EMBL/GenBank/DDBJ databases">
        <title>The genome sequence of Novosphingobium sp. 1Y9A.</title>
        <authorList>
            <person name="Liu Y."/>
        </authorList>
    </citation>
    <scope>NUCLEOTIDE SEQUENCE [LARGE SCALE GENOMIC DNA]</scope>
    <source>
        <strain evidence="5 6">1Y9A</strain>
    </source>
</reference>
<dbReference type="PANTHER" id="PTHR35803:SF1">
    <property type="entry name" value="GLUCAN 1,4-ALPHA-GLUCOSIDASE SUSB"/>
    <property type="match status" value="1"/>
</dbReference>
<dbReference type="GO" id="GO:0016787">
    <property type="term" value="F:hydrolase activity"/>
    <property type="evidence" value="ECO:0007669"/>
    <property type="project" value="UniProtKB-KW"/>
</dbReference>
<evidence type="ECO:0000256" key="1">
    <source>
        <dbReference type="SAM" id="SignalP"/>
    </source>
</evidence>
<keyword evidence="5" id="KW-0378">Hydrolase</keyword>
<dbReference type="InterPro" id="IPR029486">
    <property type="entry name" value="GH97_N"/>
</dbReference>
<feature type="domain" description="Glycosyl-hydrolase 97 catalytic" evidence="2">
    <location>
        <begin position="301"/>
        <end position="480"/>
    </location>
</feature>
<dbReference type="InterPro" id="IPR014718">
    <property type="entry name" value="GH-type_carb-bd"/>
</dbReference>
<name>A0ABS0HLL1_9SPHN</name>
<evidence type="ECO:0000313" key="6">
    <source>
        <dbReference type="Proteomes" id="UP000600799"/>
    </source>
</evidence>
<dbReference type="InterPro" id="IPR036237">
    <property type="entry name" value="Xyl_isomerase-like_sf"/>
</dbReference>
<evidence type="ECO:0000259" key="4">
    <source>
        <dbReference type="Pfam" id="PF14509"/>
    </source>
</evidence>
<evidence type="ECO:0000259" key="3">
    <source>
        <dbReference type="Pfam" id="PF14508"/>
    </source>
</evidence>
<dbReference type="PANTHER" id="PTHR35803">
    <property type="entry name" value="GLUCAN 1,4-ALPHA-GLUCOSIDASE SUSB-RELATED"/>
    <property type="match status" value="1"/>
</dbReference>
<gene>
    <name evidence="5" type="ORF">I2488_19275</name>
</gene>
<evidence type="ECO:0000259" key="2">
    <source>
        <dbReference type="Pfam" id="PF10566"/>
    </source>
</evidence>
<dbReference type="Pfam" id="PF14508">
    <property type="entry name" value="GH97_N"/>
    <property type="match status" value="1"/>
</dbReference>
<organism evidence="5 6">
    <name type="scientific">Novosphingobium jiangmenense</name>
    <dbReference type="NCBI Taxonomy" id="2791981"/>
    <lineage>
        <taxon>Bacteria</taxon>
        <taxon>Pseudomonadati</taxon>
        <taxon>Pseudomonadota</taxon>
        <taxon>Alphaproteobacteria</taxon>
        <taxon>Sphingomonadales</taxon>
        <taxon>Sphingomonadaceae</taxon>
        <taxon>Novosphingobium</taxon>
    </lineage>
</organism>
<evidence type="ECO:0000313" key="5">
    <source>
        <dbReference type="EMBL" id="MBF9153150.1"/>
    </source>
</evidence>
<proteinExistence type="predicted"/>
<keyword evidence="6" id="KW-1185">Reference proteome</keyword>
<feature type="domain" description="Glycosyl-hydrolase 97 N-terminal" evidence="3">
    <location>
        <begin position="38"/>
        <end position="283"/>
    </location>
</feature>
<dbReference type="EMBL" id="JADQDC010000024">
    <property type="protein sequence ID" value="MBF9153150.1"/>
    <property type="molecule type" value="Genomic_DNA"/>
</dbReference>
<comment type="caution">
    <text evidence="5">The sequence shown here is derived from an EMBL/GenBank/DDBJ whole genome shotgun (WGS) entry which is preliminary data.</text>
</comment>
<dbReference type="Pfam" id="PF14509">
    <property type="entry name" value="GH97_C"/>
    <property type="match status" value="1"/>
</dbReference>
<dbReference type="RefSeq" id="WP_196277417.1">
    <property type="nucleotide sequence ID" value="NZ_JADQDC010000024.1"/>
</dbReference>
<feature type="domain" description="Glycosyl-hydrolase 97 C-terminal oligomerisation" evidence="4">
    <location>
        <begin position="575"/>
        <end position="675"/>
    </location>
</feature>
<sequence>MVLLTFIRQFTSHLAVAALAATAFFSAPAVHAQEWLEVRSPDGRLEVDFAVDKGEAVYRASFKGKPIIDRSLLGFRFKDREPLVSGLMLSDTRRTSTDASWEQPWGERRVVRDQSNGLVATVKAPDGRSLRIEFRVFDDGFGFRYVLPGETSDRFVINDEATQFAFAQNYRAWWIPAYREKFSEYEYSRSALSALPAVQTPLTLEGDGVVMAVHEAALVDYASMNLRLVADNTKILKADLSPWSNGDLVRGHGGLVTPWRAVLVADSAAKLADSTLILNLNEPNRLGDASWAKPMKYIGIFWGMHIGKYTWGSGPDHGATTARALQYIDWAATHGIPGVLFEGWNKGWDAPQWWLNGHSRFIQNEAAADFDMDAVAAHAKARGVEIVGHHETGAQVQDYLRQLEPALDYYDRYGIKAIKLGYVGTRHDMVEWPDGQYAVENFQKVVEAAAKHHIAVFPHEPVKDTGLRRTWPNLMSREGARGQEYNGGSPDTGNSPDHLAIVPFTRMLSGPFEYTPGVFNFDYRDKRPINRVPSTLAQQLALFVVIYSPVQMAVDLPENYEGNPAFQFICDVPTDWEQSRTLAGQIGEYVVTARQARSGKDWFLGALTNDTARNLSVPLDFLEPGKRYEAQIYADGPGADWRTAPERILMQRKIVTARSVLTLSLASGGGQAIRFRAL</sequence>
<dbReference type="InterPro" id="IPR013785">
    <property type="entry name" value="Aldolase_TIM"/>
</dbReference>
<feature type="signal peptide" evidence="1">
    <location>
        <begin position="1"/>
        <end position="32"/>
    </location>
</feature>
<feature type="chain" id="PRO_5047092527" evidence="1">
    <location>
        <begin position="33"/>
        <end position="678"/>
    </location>
</feature>
<dbReference type="Gene3D" id="3.20.20.70">
    <property type="entry name" value="Aldolase class I"/>
    <property type="match status" value="1"/>
</dbReference>
<dbReference type="InterPro" id="IPR029483">
    <property type="entry name" value="GH97_C"/>
</dbReference>
<dbReference type="SUPFAM" id="SSF51658">
    <property type="entry name" value="Xylose isomerase-like"/>
    <property type="match status" value="1"/>
</dbReference>
<dbReference type="Pfam" id="PF10566">
    <property type="entry name" value="Glyco_hydro_97"/>
    <property type="match status" value="1"/>
</dbReference>
<dbReference type="InterPro" id="IPR052720">
    <property type="entry name" value="Glycosyl_hydrolase_97"/>
</dbReference>